<feature type="domain" description="HTH tetR-type" evidence="3">
    <location>
        <begin position="11"/>
        <end position="71"/>
    </location>
</feature>
<dbReference type="Pfam" id="PF00440">
    <property type="entry name" value="TetR_N"/>
    <property type="match status" value="1"/>
</dbReference>
<sequence>MDTHSPAGRRGPAWARIFETATRLFYAEGVHAVGIDRIIAEAGVAKATFYHHFRSKDDLVRAYIVEQSHQQRRLAEKFAAATPREALLLAFQKMCEFGAEPTYRGCAFINTAAEYPDPAHPVRQAIDEHRDWNRRLFRDLLAADGHPDSARTAEILMLLKDGLAVGSDLDDPESVGIAAREAVTRVVDGGNDRSFADAGGPRR</sequence>
<dbReference type="RefSeq" id="WP_345362594.1">
    <property type="nucleotide sequence ID" value="NZ_BAABHJ010000026.1"/>
</dbReference>
<feature type="DNA-binding region" description="H-T-H motif" evidence="2">
    <location>
        <begin position="34"/>
        <end position="53"/>
    </location>
</feature>
<dbReference type="InterPro" id="IPR050109">
    <property type="entry name" value="HTH-type_TetR-like_transc_reg"/>
</dbReference>
<comment type="caution">
    <text evidence="4">The sequence shown here is derived from an EMBL/GenBank/DDBJ whole genome shotgun (WGS) entry which is preliminary data.</text>
</comment>
<dbReference type="SUPFAM" id="SSF46689">
    <property type="entry name" value="Homeodomain-like"/>
    <property type="match status" value="1"/>
</dbReference>
<dbReference type="PANTHER" id="PTHR30055:SF200">
    <property type="entry name" value="HTH-TYPE TRANSCRIPTIONAL REPRESSOR BDCR"/>
    <property type="match status" value="1"/>
</dbReference>
<keyword evidence="1 2" id="KW-0238">DNA-binding</keyword>
<dbReference type="InterPro" id="IPR009057">
    <property type="entry name" value="Homeodomain-like_sf"/>
</dbReference>
<gene>
    <name evidence="4" type="ORF">GCM10023195_62290</name>
</gene>
<proteinExistence type="predicted"/>
<evidence type="ECO:0000256" key="1">
    <source>
        <dbReference type="ARBA" id="ARBA00023125"/>
    </source>
</evidence>
<protein>
    <submittedName>
        <fullName evidence="4">TetR/AcrR family transcriptional regulator</fullName>
    </submittedName>
</protein>
<accession>A0ABP8TU63</accession>
<dbReference type="EMBL" id="BAABHJ010000026">
    <property type="protein sequence ID" value="GAA4614292.1"/>
    <property type="molecule type" value="Genomic_DNA"/>
</dbReference>
<dbReference type="SUPFAM" id="SSF48498">
    <property type="entry name" value="Tetracyclin repressor-like, C-terminal domain"/>
    <property type="match status" value="1"/>
</dbReference>
<evidence type="ECO:0000313" key="4">
    <source>
        <dbReference type="EMBL" id="GAA4614292.1"/>
    </source>
</evidence>
<dbReference type="Proteomes" id="UP001500212">
    <property type="component" value="Unassembled WGS sequence"/>
</dbReference>
<reference evidence="5" key="1">
    <citation type="journal article" date="2019" name="Int. J. Syst. Evol. Microbiol.">
        <title>The Global Catalogue of Microorganisms (GCM) 10K type strain sequencing project: providing services to taxonomists for standard genome sequencing and annotation.</title>
        <authorList>
            <consortium name="The Broad Institute Genomics Platform"/>
            <consortium name="The Broad Institute Genome Sequencing Center for Infectious Disease"/>
            <person name="Wu L."/>
            <person name="Ma J."/>
        </authorList>
    </citation>
    <scope>NUCLEOTIDE SEQUENCE [LARGE SCALE GENOMIC DNA]</scope>
    <source>
        <strain evidence="5">JCM 17938</strain>
    </source>
</reference>
<dbReference type="InterPro" id="IPR001647">
    <property type="entry name" value="HTH_TetR"/>
</dbReference>
<dbReference type="InterPro" id="IPR036271">
    <property type="entry name" value="Tet_transcr_reg_TetR-rel_C_sf"/>
</dbReference>
<evidence type="ECO:0000313" key="5">
    <source>
        <dbReference type="Proteomes" id="UP001500212"/>
    </source>
</evidence>
<evidence type="ECO:0000256" key="2">
    <source>
        <dbReference type="PROSITE-ProRule" id="PRU00335"/>
    </source>
</evidence>
<name>A0ABP8TU63_9ACTN</name>
<dbReference type="PRINTS" id="PR00455">
    <property type="entry name" value="HTHTETR"/>
</dbReference>
<keyword evidence="5" id="KW-1185">Reference proteome</keyword>
<evidence type="ECO:0000259" key="3">
    <source>
        <dbReference type="PROSITE" id="PS50977"/>
    </source>
</evidence>
<dbReference type="PANTHER" id="PTHR30055">
    <property type="entry name" value="HTH-TYPE TRANSCRIPTIONAL REGULATOR RUTR"/>
    <property type="match status" value="1"/>
</dbReference>
<organism evidence="4 5">
    <name type="scientific">Actinoallomurus liliacearum</name>
    <dbReference type="NCBI Taxonomy" id="1080073"/>
    <lineage>
        <taxon>Bacteria</taxon>
        <taxon>Bacillati</taxon>
        <taxon>Actinomycetota</taxon>
        <taxon>Actinomycetes</taxon>
        <taxon>Streptosporangiales</taxon>
        <taxon>Thermomonosporaceae</taxon>
        <taxon>Actinoallomurus</taxon>
    </lineage>
</organism>
<dbReference type="PROSITE" id="PS50977">
    <property type="entry name" value="HTH_TETR_2"/>
    <property type="match status" value="1"/>
</dbReference>
<dbReference type="Gene3D" id="1.10.357.10">
    <property type="entry name" value="Tetracycline Repressor, domain 2"/>
    <property type="match status" value="1"/>
</dbReference>